<accession>A0A084VQ28</accession>
<dbReference type="EMBL" id="KE525002">
    <property type="protein sequence ID" value="KFB40072.1"/>
    <property type="molecule type" value="Genomic_DNA"/>
</dbReference>
<reference evidence="1 3" key="1">
    <citation type="journal article" date="2014" name="BMC Genomics">
        <title>Genome sequence of Anopheles sinensis provides insight into genetics basis of mosquito competence for malaria parasites.</title>
        <authorList>
            <person name="Zhou D."/>
            <person name="Zhang D."/>
            <person name="Ding G."/>
            <person name="Shi L."/>
            <person name="Hou Q."/>
            <person name="Ye Y."/>
            <person name="Xu Y."/>
            <person name="Zhou H."/>
            <person name="Xiong C."/>
            <person name="Li S."/>
            <person name="Yu J."/>
            <person name="Hong S."/>
            <person name="Yu X."/>
            <person name="Zou P."/>
            <person name="Chen C."/>
            <person name="Chang X."/>
            <person name="Wang W."/>
            <person name="Lv Y."/>
            <person name="Sun Y."/>
            <person name="Ma L."/>
            <person name="Shen B."/>
            <person name="Zhu C."/>
        </authorList>
    </citation>
    <scope>NUCLEOTIDE SEQUENCE [LARGE SCALE GENOMIC DNA]</scope>
</reference>
<evidence type="ECO:0000313" key="3">
    <source>
        <dbReference type="Proteomes" id="UP000030765"/>
    </source>
</evidence>
<keyword evidence="3" id="KW-1185">Reference proteome</keyword>
<reference evidence="2" key="2">
    <citation type="submission" date="2020-05" db="UniProtKB">
        <authorList>
            <consortium name="EnsemblMetazoa"/>
        </authorList>
    </citation>
    <scope>IDENTIFICATION</scope>
</reference>
<dbReference type="Proteomes" id="UP000030765">
    <property type="component" value="Unassembled WGS sequence"/>
</dbReference>
<sequence>MPLSSAPSGHVAEGAKEIKAVSKTAHVPTENVPSQELHICLSVFQKLFREAITVRSFVRLVEPYNGLDGKFSICHYDTKVIFKVQTYLASMNIIK</sequence>
<protein>
    <submittedName>
        <fullName evidence="1 2">Uncharacterized protein</fullName>
    </submittedName>
</protein>
<dbReference type="EnsemblMetazoa" id="ASIC007534-RA">
    <property type="protein sequence ID" value="ASIC007534-PA"/>
    <property type="gene ID" value="ASIC007534"/>
</dbReference>
<gene>
    <name evidence="1" type="ORF">ZHAS_00007534</name>
</gene>
<dbReference type="VEuPathDB" id="VectorBase:ASIC007534"/>
<dbReference type="AlphaFoldDB" id="A0A084VQ28"/>
<proteinExistence type="predicted"/>
<evidence type="ECO:0000313" key="1">
    <source>
        <dbReference type="EMBL" id="KFB40072.1"/>
    </source>
</evidence>
<evidence type="ECO:0000313" key="2">
    <source>
        <dbReference type="EnsemblMetazoa" id="ASIC007534-PA"/>
    </source>
</evidence>
<dbReference type="EMBL" id="ATLV01015108">
    <property type="status" value="NOT_ANNOTATED_CDS"/>
    <property type="molecule type" value="Genomic_DNA"/>
</dbReference>
<name>A0A084VQ28_ANOSI</name>
<organism evidence="1">
    <name type="scientific">Anopheles sinensis</name>
    <name type="common">Mosquito</name>
    <dbReference type="NCBI Taxonomy" id="74873"/>
    <lineage>
        <taxon>Eukaryota</taxon>
        <taxon>Metazoa</taxon>
        <taxon>Ecdysozoa</taxon>
        <taxon>Arthropoda</taxon>
        <taxon>Hexapoda</taxon>
        <taxon>Insecta</taxon>
        <taxon>Pterygota</taxon>
        <taxon>Neoptera</taxon>
        <taxon>Endopterygota</taxon>
        <taxon>Diptera</taxon>
        <taxon>Nematocera</taxon>
        <taxon>Culicoidea</taxon>
        <taxon>Culicidae</taxon>
        <taxon>Anophelinae</taxon>
        <taxon>Anopheles</taxon>
    </lineage>
</organism>